<dbReference type="OrthoDB" id="1014182at2"/>
<sequence length="223" mass="25337">MGIFNIFGKRPPRVEVLAPVEYTVKIQYPAILEFLVTVSRMKVEDDQRTFFQFDRGEVTVNGDASSDYIAADLAAQCGAVLYPLQLCVGADGSITQIFNHPEIVKRWEEKEPRLLEYFAGPEATEYIHATARSIQDEAAILRAIQQDLFLACWCNLVMGGRRTAYQLIPFKEPVPYEHDIKFTVNKLTKMIDTITAEWKFEQDGSPRRTQLTAVCNPIKETVV</sequence>
<accession>A0A3E1NYY9</accession>
<comment type="caution">
    <text evidence="1">The sequence shown here is derived from an EMBL/GenBank/DDBJ whole genome shotgun (WGS) entry which is preliminary data.</text>
</comment>
<dbReference type="Proteomes" id="UP000261174">
    <property type="component" value="Unassembled WGS sequence"/>
</dbReference>
<name>A0A3E1NYY9_9BACT</name>
<dbReference type="RefSeq" id="WP_116854984.1">
    <property type="nucleotide sequence ID" value="NZ_QTJV01000007.1"/>
</dbReference>
<evidence type="ECO:0000313" key="1">
    <source>
        <dbReference type="EMBL" id="RFM33132.1"/>
    </source>
</evidence>
<proteinExistence type="predicted"/>
<dbReference type="AlphaFoldDB" id="A0A3E1NYY9"/>
<organism evidence="1 2">
    <name type="scientific">Chitinophaga silvisoli</name>
    <dbReference type="NCBI Taxonomy" id="2291814"/>
    <lineage>
        <taxon>Bacteria</taxon>
        <taxon>Pseudomonadati</taxon>
        <taxon>Bacteroidota</taxon>
        <taxon>Chitinophagia</taxon>
        <taxon>Chitinophagales</taxon>
        <taxon>Chitinophagaceae</taxon>
        <taxon>Chitinophaga</taxon>
    </lineage>
</organism>
<gene>
    <name evidence="1" type="ORF">DXN04_19055</name>
</gene>
<keyword evidence="2" id="KW-1185">Reference proteome</keyword>
<dbReference type="EMBL" id="QTJV01000007">
    <property type="protein sequence ID" value="RFM33132.1"/>
    <property type="molecule type" value="Genomic_DNA"/>
</dbReference>
<reference evidence="1 2" key="1">
    <citation type="submission" date="2018-08" db="EMBL/GenBank/DDBJ databases">
        <title>Chitinophaga sp. K20C18050901, a novel bacterium isolated from forest soil.</title>
        <authorList>
            <person name="Wang C."/>
        </authorList>
    </citation>
    <scope>NUCLEOTIDE SEQUENCE [LARGE SCALE GENOMIC DNA]</scope>
    <source>
        <strain evidence="1 2">K20C18050901</strain>
    </source>
</reference>
<protein>
    <submittedName>
        <fullName evidence="1">Uncharacterized protein</fullName>
    </submittedName>
</protein>
<evidence type="ECO:0000313" key="2">
    <source>
        <dbReference type="Proteomes" id="UP000261174"/>
    </source>
</evidence>